<keyword evidence="1" id="KW-0285">Flavoprotein</keyword>
<dbReference type="EMBL" id="JABMOJ010000157">
    <property type="protein sequence ID" value="NQV64576.1"/>
    <property type="molecule type" value="Genomic_DNA"/>
</dbReference>
<dbReference type="AlphaFoldDB" id="A0A973A9B2"/>
<sequence>MEEMGLFDAMYHCRAMRKLDTKPVPEELLVKLIDAANQAPSGSNMQSGRWIIVRDAGVKQQLADLNRKGVEAYIGPMIDKPGSLPHHDQAKRLRMMQSVIWQMEHLHEIPALIIACMDFGVKVDAATMAMGGGSIWPGIQNLLLAARGLGLGAAPTTLALGDRAAVSEILKLPESMGAYCLIPVGYPLGKFGPVSRKPVSDILRFDTWS</sequence>
<evidence type="ECO:0000256" key="2">
    <source>
        <dbReference type="ARBA" id="ARBA00022643"/>
    </source>
</evidence>
<reference evidence="5" key="1">
    <citation type="submission" date="2020-05" db="EMBL/GenBank/DDBJ databases">
        <title>Sulfur intermediates as new biogeochemical hubs in an aquatic model microbial ecosystem.</title>
        <authorList>
            <person name="Vigneron A."/>
        </authorList>
    </citation>
    <scope>NUCLEOTIDE SEQUENCE</scope>
    <source>
        <strain evidence="5">Bin.250</strain>
    </source>
</reference>
<proteinExistence type="predicted"/>
<gene>
    <name evidence="5" type="ORF">HQ497_04345</name>
</gene>
<dbReference type="InterPro" id="IPR000415">
    <property type="entry name" value="Nitroreductase-like"/>
</dbReference>
<dbReference type="Pfam" id="PF00881">
    <property type="entry name" value="Nitroreductase"/>
    <property type="match status" value="1"/>
</dbReference>
<dbReference type="Gene3D" id="3.40.109.10">
    <property type="entry name" value="NADH Oxidase"/>
    <property type="match status" value="1"/>
</dbReference>
<keyword evidence="3" id="KW-0560">Oxidoreductase</keyword>
<dbReference type="PANTHER" id="PTHR23026:SF90">
    <property type="entry name" value="IODOTYROSINE DEIODINASE 1"/>
    <property type="match status" value="1"/>
</dbReference>
<dbReference type="GO" id="GO:0016491">
    <property type="term" value="F:oxidoreductase activity"/>
    <property type="evidence" value="ECO:0007669"/>
    <property type="project" value="UniProtKB-KW"/>
</dbReference>
<dbReference type="SUPFAM" id="SSF55469">
    <property type="entry name" value="FMN-dependent nitroreductase-like"/>
    <property type="match status" value="1"/>
</dbReference>
<evidence type="ECO:0000256" key="1">
    <source>
        <dbReference type="ARBA" id="ARBA00022630"/>
    </source>
</evidence>
<dbReference type="Proteomes" id="UP000754644">
    <property type="component" value="Unassembled WGS sequence"/>
</dbReference>
<evidence type="ECO:0000313" key="5">
    <source>
        <dbReference type="EMBL" id="NQV64576.1"/>
    </source>
</evidence>
<keyword evidence="2" id="KW-0288">FMN</keyword>
<dbReference type="InterPro" id="IPR029479">
    <property type="entry name" value="Nitroreductase"/>
</dbReference>
<feature type="domain" description="Nitroreductase" evidence="4">
    <location>
        <begin position="14"/>
        <end position="186"/>
    </location>
</feature>
<name>A0A973A9B2_9GAMM</name>
<dbReference type="InterPro" id="IPR050627">
    <property type="entry name" value="Nitroreductase/BluB"/>
</dbReference>
<accession>A0A973A9B2</accession>
<evidence type="ECO:0000313" key="6">
    <source>
        <dbReference type="Proteomes" id="UP000754644"/>
    </source>
</evidence>
<evidence type="ECO:0000256" key="3">
    <source>
        <dbReference type="ARBA" id="ARBA00023002"/>
    </source>
</evidence>
<evidence type="ECO:0000259" key="4">
    <source>
        <dbReference type="Pfam" id="PF00881"/>
    </source>
</evidence>
<dbReference type="PANTHER" id="PTHR23026">
    <property type="entry name" value="NADPH NITROREDUCTASE"/>
    <property type="match status" value="1"/>
</dbReference>
<organism evidence="5 6">
    <name type="scientific">SAR86 cluster bacterium</name>
    <dbReference type="NCBI Taxonomy" id="2030880"/>
    <lineage>
        <taxon>Bacteria</taxon>
        <taxon>Pseudomonadati</taxon>
        <taxon>Pseudomonadota</taxon>
        <taxon>Gammaproteobacteria</taxon>
        <taxon>SAR86 cluster</taxon>
    </lineage>
</organism>
<dbReference type="CDD" id="cd02062">
    <property type="entry name" value="Nitro_FMN_reductase"/>
    <property type="match status" value="1"/>
</dbReference>
<comment type="caution">
    <text evidence="5">The sequence shown here is derived from an EMBL/GenBank/DDBJ whole genome shotgun (WGS) entry which is preliminary data.</text>
</comment>
<protein>
    <submittedName>
        <fullName evidence="5">Nitroreductase family protein</fullName>
    </submittedName>
</protein>